<dbReference type="PANTHER" id="PTHR24246:SF27">
    <property type="entry name" value="ADENOSINE RECEPTOR, ISOFORM A"/>
    <property type="match status" value="1"/>
</dbReference>
<evidence type="ECO:0000256" key="3">
    <source>
        <dbReference type="ARBA" id="ARBA00022692"/>
    </source>
</evidence>
<dbReference type="AlphaFoldDB" id="A0AAU9XXF9"/>
<dbReference type="Pfam" id="PF00001">
    <property type="entry name" value="7tm_1"/>
    <property type="match status" value="2"/>
</dbReference>
<evidence type="ECO:0000256" key="2">
    <source>
        <dbReference type="ARBA" id="ARBA00022475"/>
    </source>
</evidence>
<dbReference type="PRINTS" id="PR00237">
    <property type="entry name" value="GPCRRHODOPSN"/>
</dbReference>
<comment type="subcellular location">
    <subcellularLocation>
        <location evidence="1">Cell membrane</location>
        <topology evidence="1">Multi-pass membrane protein</topology>
    </subcellularLocation>
</comment>
<accession>A0AAU9XXF9</accession>
<dbReference type="PANTHER" id="PTHR24246">
    <property type="entry name" value="OLFACTORY RECEPTOR AND ADENOSINE RECEPTOR"/>
    <property type="match status" value="1"/>
</dbReference>
<evidence type="ECO:0000313" key="14">
    <source>
        <dbReference type="Proteomes" id="UP001159428"/>
    </source>
</evidence>
<evidence type="ECO:0000256" key="9">
    <source>
        <dbReference type="ARBA" id="ARBA00023224"/>
    </source>
</evidence>
<keyword evidence="4 11" id="KW-1133">Transmembrane helix</keyword>
<dbReference type="PROSITE" id="PS00237">
    <property type="entry name" value="G_PROTEIN_RECEP_F1_1"/>
    <property type="match status" value="1"/>
</dbReference>
<dbReference type="EMBL" id="CALNXJ010000076">
    <property type="protein sequence ID" value="CAH3160741.1"/>
    <property type="molecule type" value="Genomic_DNA"/>
</dbReference>
<evidence type="ECO:0000256" key="10">
    <source>
        <dbReference type="RuleBase" id="RU000688"/>
    </source>
</evidence>
<evidence type="ECO:0000256" key="11">
    <source>
        <dbReference type="SAM" id="Phobius"/>
    </source>
</evidence>
<dbReference type="InterPro" id="IPR017452">
    <property type="entry name" value="GPCR_Rhodpsn_7TM"/>
</dbReference>
<evidence type="ECO:0000256" key="1">
    <source>
        <dbReference type="ARBA" id="ARBA00004651"/>
    </source>
</evidence>
<evidence type="ECO:0000313" key="13">
    <source>
        <dbReference type="EMBL" id="CAH3160741.1"/>
    </source>
</evidence>
<comment type="caution">
    <text evidence="13">The sequence shown here is derived from an EMBL/GenBank/DDBJ whole genome shotgun (WGS) entry which is preliminary data.</text>
</comment>
<protein>
    <recommendedName>
        <fullName evidence="12">G-protein coupled receptors family 1 profile domain-containing protein</fullName>
    </recommendedName>
</protein>
<feature type="domain" description="G-protein coupled receptors family 1 profile" evidence="12">
    <location>
        <begin position="27"/>
        <end position="272"/>
    </location>
</feature>
<feature type="transmembrane region" description="Helical" evidence="11">
    <location>
        <begin position="252"/>
        <end position="274"/>
    </location>
</feature>
<keyword evidence="8" id="KW-0325">Glycoprotein</keyword>
<keyword evidence="9 10" id="KW-0807">Transducer</keyword>
<keyword evidence="6 11" id="KW-0472">Membrane</keyword>
<gene>
    <name evidence="13" type="ORF">PMEA_00032521</name>
</gene>
<feature type="transmembrane region" description="Helical" evidence="11">
    <location>
        <begin position="50"/>
        <end position="75"/>
    </location>
</feature>
<evidence type="ECO:0000256" key="4">
    <source>
        <dbReference type="ARBA" id="ARBA00022989"/>
    </source>
</evidence>
<keyword evidence="14" id="KW-1185">Reference proteome</keyword>
<organism evidence="13 14">
    <name type="scientific">Pocillopora meandrina</name>
    <dbReference type="NCBI Taxonomy" id="46732"/>
    <lineage>
        <taxon>Eukaryota</taxon>
        <taxon>Metazoa</taxon>
        <taxon>Cnidaria</taxon>
        <taxon>Anthozoa</taxon>
        <taxon>Hexacorallia</taxon>
        <taxon>Scleractinia</taxon>
        <taxon>Astrocoeniina</taxon>
        <taxon>Pocilloporidae</taxon>
        <taxon>Pocillopora</taxon>
    </lineage>
</organism>
<dbReference type="PROSITE" id="PS50262">
    <property type="entry name" value="G_PROTEIN_RECEP_F1_2"/>
    <property type="match status" value="1"/>
</dbReference>
<feature type="transmembrane region" description="Helical" evidence="11">
    <location>
        <begin position="131"/>
        <end position="151"/>
    </location>
</feature>
<evidence type="ECO:0000256" key="7">
    <source>
        <dbReference type="ARBA" id="ARBA00023170"/>
    </source>
</evidence>
<evidence type="ECO:0000256" key="6">
    <source>
        <dbReference type="ARBA" id="ARBA00023136"/>
    </source>
</evidence>
<keyword evidence="7 10" id="KW-0675">Receptor</keyword>
<feature type="transmembrane region" description="Helical" evidence="11">
    <location>
        <begin position="157"/>
        <end position="182"/>
    </location>
</feature>
<sequence>MLSPKWQNLKIFFIALNIPLSITAFLGNLLVITVLWKVRSSMCLHPSSKLLYSCLVFTDLCSGLITQPLLVAFIFSPKHSKGCLYLQIPYVLTSTILRGVSVLTVTAISVDRYLALVLRMRYRTMVTLTRIRTLLAVFTLYTVIGSMLWLYKFRIAAALTAVTLLLCLLTASLCYLRIYLTLRNHQIQVQKRVFQPREQKFQMNMAWYSRTVTSALWIQFTLLFCYFPFSTVIALRAVIDVSNSPHASAIDLAWYITGVLFLSNSSINPILYCWKIRGVRAGVKDMIRQFCRF</sequence>
<dbReference type="Gene3D" id="1.20.1070.10">
    <property type="entry name" value="Rhodopsin 7-helix transmembrane proteins"/>
    <property type="match status" value="1"/>
</dbReference>
<keyword evidence="2" id="KW-1003">Cell membrane</keyword>
<dbReference type="Proteomes" id="UP001159428">
    <property type="component" value="Unassembled WGS sequence"/>
</dbReference>
<comment type="similarity">
    <text evidence="10">Belongs to the G-protein coupled receptor 1 family.</text>
</comment>
<dbReference type="CDD" id="cd00637">
    <property type="entry name" value="7tm_classA_rhodopsin-like"/>
    <property type="match status" value="1"/>
</dbReference>
<dbReference type="SUPFAM" id="SSF81321">
    <property type="entry name" value="Family A G protein-coupled receptor-like"/>
    <property type="match status" value="1"/>
</dbReference>
<dbReference type="GO" id="GO:0004930">
    <property type="term" value="F:G protein-coupled receptor activity"/>
    <property type="evidence" value="ECO:0007669"/>
    <property type="project" value="UniProtKB-KW"/>
</dbReference>
<name>A0AAU9XXF9_9CNID</name>
<feature type="transmembrane region" description="Helical" evidence="11">
    <location>
        <begin position="207"/>
        <end position="229"/>
    </location>
</feature>
<evidence type="ECO:0000259" key="12">
    <source>
        <dbReference type="PROSITE" id="PS50262"/>
    </source>
</evidence>
<evidence type="ECO:0000256" key="8">
    <source>
        <dbReference type="ARBA" id="ARBA00023180"/>
    </source>
</evidence>
<proteinExistence type="inferred from homology"/>
<keyword evidence="3 10" id="KW-0812">Transmembrane</keyword>
<reference evidence="13 14" key="1">
    <citation type="submission" date="2022-05" db="EMBL/GenBank/DDBJ databases">
        <authorList>
            <consortium name="Genoscope - CEA"/>
            <person name="William W."/>
        </authorList>
    </citation>
    <scope>NUCLEOTIDE SEQUENCE [LARGE SCALE GENOMIC DNA]</scope>
</reference>
<dbReference type="GO" id="GO:0005886">
    <property type="term" value="C:plasma membrane"/>
    <property type="evidence" value="ECO:0007669"/>
    <property type="project" value="UniProtKB-SubCell"/>
</dbReference>
<feature type="transmembrane region" description="Helical" evidence="11">
    <location>
        <begin position="12"/>
        <end position="38"/>
    </location>
</feature>
<keyword evidence="5 10" id="KW-0297">G-protein coupled receptor</keyword>
<evidence type="ECO:0000256" key="5">
    <source>
        <dbReference type="ARBA" id="ARBA00023040"/>
    </source>
</evidence>
<dbReference type="InterPro" id="IPR000276">
    <property type="entry name" value="GPCR_Rhodpsn"/>
</dbReference>